<organism evidence="2">
    <name type="scientific">marine metagenome</name>
    <dbReference type="NCBI Taxonomy" id="408172"/>
    <lineage>
        <taxon>unclassified sequences</taxon>
        <taxon>metagenomes</taxon>
        <taxon>ecological metagenomes</taxon>
    </lineage>
</organism>
<gene>
    <name evidence="2" type="ORF">METZ01_LOCUS388412</name>
</gene>
<reference evidence="2" key="1">
    <citation type="submission" date="2018-05" db="EMBL/GenBank/DDBJ databases">
        <authorList>
            <person name="Lanie J.A."/>
            <person name="Ng W.-L."/>
            <person name="Kazmierczak K.M."/>
            <person name="Andrzejewski T.M."/>
            <person name="Davidsen T.M."/>
            <person name="Wayne K.J."/>
            <person name="Tettelin H."/>
            <person name="Glass J.I."/>
            <person name="Rusch D."/>
            <person name="Podicherti R."/>
            <person name="Tsui H.-C.T."/>
            <person name="Winkler M.E."/>
        </authorList>
    </citation>
    <scope>NUCLEOTIDE SEQUENCE</scope>
</reference>
<evidence type="ECO:0000256" key="1">
    <source>
        <dbReference type="SAM" id="MobiDB-lite"/>
    </source>
</evidence>
<evidence type="ECO:0000313" key="2">
    <source>
        <dbReference type="EMBL" id="SVD35558.1"/>
    </source>
</evidence>
<dbReference type="EMBL" id="UINC01145434">
    <property type="protein sequence ID" value="SVD35558.1"/>
    <property type="molecule type" value="Genomic_DNA"/>
</dbReference>
<protein>
    <submittedName>
        <fullName evidence="2">Uncharacterized protein</fullName>
    </submittedName>
</protein>
<name>A0A382UPD8_9ZZZZ</name>
<proteinExistence type="predicted"/>
<dbReference type="AlphaFoldDB" id="A0A382UPD8"/>
<feature type="compositionally biased region" description="Basic and acidic residues" evidence="1">
    <location>
        <begin position="1"/>
        <end position="14"/>
    </location>
</feature>
<sequence>MSAEARNRGDERKVSVTNATVY</sequence>
<feature type="region of interest" description="Disordered" evidence="1">
    <location>
        <begin position="1"/>
        <end position="22"/>
    </location>
</feature>
<accession>A0A382UPD8</accession>